<dbReference type="Proteomes" id="UP001369815">
    <property type="component" value="Unassembled WGS sequence"/>
</dbReference>
<proteinExistence type="predicted"/>
<evidence type="ECO:0000313" key="3">
    <source>
        <dbReference type="EMBL" id="KAK6956933.1"/>
    </source>
</evidence>
<dbReference type="Gene3D" id="1.20.58.340">
    <property type="entry name" value="Magnesium transport protein CorA, transmembrane region"/>
    <property type="match status" value="1"/>
</dbReference>
<keyword evidence="2" id="KW-0812">Transmembrane</keyword>
<name>A0AAX6MWX4_9PEZI</name>
<evidence type="ECO:0000313" key="4">
    <source>
        <dbReference type="Proteomes" id="UP001369815"/>
    </source>
</evidence>
<keyword evidence="2" id="KW-0472">Membrane</keyword>
<evidence type="ECO:0000256" key="2">
    <source>
        <dbReference type="SAM" id="Phobius"/>
    </source>
</evidence>
<dbReference type="Pfam" id="PF01544">
    <property type="entry name" value="CorA"/>
    <property type="match status" value="1"/>
</dbReference>
<keyword evidence="4" id="KW-1185">Reference proteome</keyword>
<keyword evidence="2" id="KW-1133">Transmembrane helix</keyword>
<feature type="transmembrane region" description="Helical" evidence="2">
    <location>
        <begin position="274"/>
        <end position="296"/>
    </location>
</feature>
<evidence type="ECO:0000256" key="1">
    <source>
        <dbReference type="SAM" id="MobiDB-lite"/>
    </source>
</evidence>
<sequence>MVIQENETPGLQHRYEGFSFFPDTELVENLTDDIKPLNGTLSNDQLQLIKDLWPKKLRRRLVPTYKSDSLGYPIECPLVHQDLVESYAWYDNWTEVLDSISKVVGIELNNTQNEKCWDEFMFDTSSRLSRLYFTVIQLFRLMTEWIEESASDIDQLKRKFREIRYEVRLGLSANEIASVEKNWDTISSKMNLLAERLYSRIHRKQEEIKSLRDGLLNATSLRDAGRATALNRAIYAFTAVTIIYTPLRFMATFWALPVLNSSSNNESAISWKAFISTFVLIPALTYIICPIAVWYFSLESSQKSLYSENIHKIQLDLRKRIRDKATAFSHKIKVSTFGRHILRPATGSDTPVEGIEFENSPQTRE</sequence>
<protein>
    <submittedName>
        <fullName evidence="3">Uncharacterized protein</fullName>
    </submittedName>
</protein>
<feature type="region of interest" description="Disordered" evidence="1">
    <location>
        <begin position="345"/>
        <end position="365"/>
    </location>
</feature>
<gene>
    <name evidence="3" type="ORF">Daesc_002215</name>
</gene>
<feature type="transmembrane region" description="Helical" evidence="2">
    <location>
        <begin position="233"/>
        <end position="254"/>
    </location>
</feature>
<dbReference type="InterPro" id="IPR002523">
    <property type="entry name" value="MgTranspt_CorA/ZnTranspt_ZntB"/>
</dbReference>
<accession>A0AAX6MWX4</accession>
<reference evidence="3 4" key="1">
    <citation type="journal article" date="2024" name="Front Chem Biol">
        <title>Unveiling the potential of Daldinia eschscholtzii MFLUCC 19-0629 through bioactivity and bioinformatics studies for enhanced sustainable agriculture production.</title>
        <authorList>
            <person name="Brooks S."/>
            <person name="Weaver J.A."/>
            <person name="Klomchit A."/>
            <person name="Alharthi S.A."/>
            <person name="Onlamun T."/>
            <person name="Nurani R."/>
            <person name="Vong T.K."/>
            <person name="Alberti F."/>
            <person name="Greco C."/>
        </authorList>
    </citation>
    <scope>NUCLEOTIDE SEQUENCE [LARGE SCALE GENOMIC DNA]</scope>
    <source>
        <strain evidence="3">MFLUCC 19-0629</strain>
    </source>
</reference>
<dbReference type="AlphaFoldDB" id="A0AAX6MWX4"/>
<comment type="caution">
    <text evidence="3">The sequence shown here is derived from an EMBL/GenBank/DDBJ whole genome shotgun (WGS) entry which is preliminary data.</text>
</comment>
<dbReference type="EMBL" id="JBANMG010000002">
    <property type="protein sequence ID" value="KAK6956933.1"/>
    <property type="molecule type" value="Genomic_DNA"/>
</dbReference>
<organism evidence="3 4">
    <name type="scientific">Daldinia eschscholtzii</name>
    <dbReference type="NCBI Taxonomy" id="292717"/>
    <lineage>
        <taxon>Eukaryota</taxon>
        <taxon>Fungi</taxon>
        <taxon>Dikarya</taxon>
        <taxon>Ascomycota</taxon>
        <taxon>Pezizomycotina</taxon>
        <taxon>Sordariomycetes</taxon>
        <taxon>Xylariomycetidae</taxon>
        <taxon>Xylariales</taxon>
        <taxon>Hypoxylaceae</taxon>
        <taxon>Daldinia</taxon>
    </lineage>
</organism>